<organism evidence="6 7">
    <name type="scientific">Mycobacterium deserti</name>
    <dbReference type="NCBI Taxonomy" id="2978347"/>
    <lineage>
        <taxon>Bacteria</taxon>
        <taxon>Bacillati</taxon>
        <taxon>Actinomycetota</taxon>
        <taxon>Actinomycetes</taxon>
        <taxon>Mycobacteriales</taxon>
        <taxon>Mycobacteriaceae</taxon>
        <taxon>Mycobacterium</taxon>
    </lineage>
</organism>
<keyword evidence="7" id="KW-1185">Reference proteome</keyword>
<evidence type="ECO:0000313" key="6">
    <source>
        <dbReference type="EMBL" id="MCT7661411.1"/>
    </source>
</evidence>
<comment type="caution">
    <text evidence="6">The sequence shown here is derived from an EMBL/GenBank/DDBJ whole genome shotgun (WGS) entry which is preliminary data.</text>
</comment>
<feature type="domain" description="Luciferase-like" evidence="5">
    <location>
        <begin position="22"/>
        <end position="237"/>
    </location>
</feature>
<dbReference type="Proteomes" id="UP001206639">
    <property type="component" value="Unassembled WGS sequence"/>
</dbReference>
<name>A0ABT2MKA3_9MYCO</name>
<evidence type="ECO:0000256" key="1">
    <source>
        <dbReference type="ARBA" id="ARBA00022630"/>
    </source>
</evidence>
<dbReference type="InterPro" id="IPR050172">
    <property type="entry name" value="SsuD_RutA_monooxygenase"/>
</dbReference>
<dbReference type="InterPro" id="IPR036661">
    <property type="entry name" value="Luciferase-like_sf"/>
</dbReference>
<proteinExistence type="predicted"/>
<accession>A0ABT2MKA3</accession>
<keyword evidence="1" id="KW-0285">Flavoprotein</keyword>
<dbReference type="SUPFAM" id="SSF51679">
    <property type="entry name" value="Bacterial luciferase-like"/>
    <property type="match status" value="1"/>
</dbReference>
<dbReference type="Gene3D" id="3.20.20.30">
    <property type="entry name" value="Luciferase-like domain"/>
    <property type="match status" value="1"/>
</dbReference>
<dbReference type="InterPro" id="IPR011251">
    <property type="entry name" value="Luciferase-like_dom"/>
</dbReference>
<evidence type="ECO:0000259" key="5">
    <source>
        <dbReference type="Pfam" id="PF00296"/>
    </source>
</evidence>
<dbReference type="PANTHER" id="PTHR42847:SF4">
    <property type="entry name" value="ALKANESULFONATE MONOOXYGENASE-RELATED"/>
    <property type="match status" value="1"/>
</dbReference>
<dbReference type="RefSeq" id="WP_260995474.1">
    <property type="nucleotide sequence ID" value="NZ_JAODWD010000006.1"/>
</dbReference>
<evidence type="ECO:0000256" key="2">
    <source>
        <dbReference type="ARBA" id="ARBA00022643"/>
    </source>
</evidence>
<reference evidence="7" key="1">
    <citation type="submission" date="2023-07" db="EMBL/GenBank/DDBJ databases">
        <authorList>
            <person name="Deng Y."/>
            <person name="Zhang Y.-Q."/>
        </authorList>
    </citation>
    <scope>NUCLEOTIDE SEQUENCE [LARGE SCALE GENOMIC DNA]</scope>
    <source>
        <strain evidence="7">CPCC 205710</strain>
    </source>
</reference>
<evidence type="ECO:0000313" key="7">
    <source>
        <dbReference type="Proteomes" id="UP001206639"/>
    </source>
</evidence>
<protein>
    <submittedName>
        <fullName evidence="6">LLM class flavin-dependent oxidoreductase</fullName>
    </submittedName>
</protein>
<dbReference type="PANTHER" id="PTHR42847">
    <property type="entry name" value="ALKANESULFONATE MONOOXYGENASE"/>
    <property type="match status" value="1"/>
</dbReference>
<dbReference type="EMBL" id="JAODWD010000006">
    <property type="protein sequence ID" value="MCT7661411.1"/>
    <property type="molecule type" value="Genomic_DNA"/>
</dbReference>
<gene>
    <name evidence="6" type="ORF">N4S67_23675</name>
</gene>
<evidence type="ECO:0000256" key="4">
    <source>
        <dbReference type="ARBA" id="ARBA00023033"/>
    </source>
</evidence>
<keyword evidence="3" id="KW-0560">Oxidoreductase</keyword>
<dbReference type="Pfam" id="PF00296">
    <property type="entry name" value="Bac_luciferase"/>
    <property type="match status" value="1"/>
</dbReference>
<keyword evidence="2" id="KW-0288">FMN</keyword>
<sequence length="304" mass="33512">MPIQDRTPLKFGVLLYPDDGLLDLPRQFRWLEDLGFDQVLVPDHSSDLRDRSRPWFDGWSVLPLGAAATERIRIGTLVSNPILRPAATLARQALTVDHLSGGRLDLGIGAGLFDWDHHAVGEQPWSPKERAGRFADYVAILDGILRGDGEPFTHDGDWLQARDVATVPGSVQRPRPTLMTGGQSPTVLRVSAERADVWNTIGPIVDDPVEILEVTARQNAKLDELCRAAGRDPLSLRRSFTPFGPYDIWTGGATLEQVVEQFGAIGMTEFVFDLPPKERRSEFEHLATEVIPALRGSVPAKTAS</sequence>
<keyword evidence="4" id="KW-0503">Monooxygenase</keyword>
<evidence type="ECO:0000256" key="3">
    <source>
        <dbReference type="ARBA" id="ARBA00023002"/>
    </source>
</evidence>